<dbReference type="STRING" id="589865.DaAHT2_0278"/>
<dbReference type="RefSeq" id="WP_013162520.1">
    <property type="nucleotide sequence ID" value="NC_014216.1"/>
</dbReference>
<dbReference type="PANTHER" id="PTHR43165">
    <property type="entry name" value="METALLOPHOSPHOESTERASE"/>
    <property type="match status" value="1"/>
</dbReference>
<keyword evidence="5" id="KW-1185">Reference proteome</keyword>
<dbReference type="EMBL" id="CP001940">
    <property type="protein sequence ID" value="ADH84989.1"/>
    <property type="molecule type" value="Genomic_DNA"/>
</dbReference>
<dbReference type="KEGG" id="dak:DaAHT2_0278"/>
<evidence type="ECO:0000256" key="1">
    <source>
        <dbReference type="ARBA" id="ARBA00008950"/>
    </source>
</evidence>
<dbReference type="Proteomes" id="UP000001508">
    <property type="component" value="Chromosome"/>
</dbReference>
<comment type="similarity">
    <text evidence="1 2">Belongs to the metallophosphoesterase superfamily. YfcE family.</text>
</comment>
<reference evidence="5" key="1">
    <citation type="submission" date="2010-02" db="EMBL/GenBank/DDBJ databases">
        <title>Complete sequence of Desulfurivibrio alkaliphilus AHT2.</title>
        <authorList>
            <consortium name="US DOE Joint Genome Institute"/>
            <person name="Pitluck S."/>
            <person name="Chertkov O."/>
            <person name="Detter J.C."/>
            <person name="Han C."/>
            <person name="Tapia R."/>
            <person name="Larimer F."/>
            <person name="Land M."/>
            <person name="Hauser L."/>
            <person name="Kyrpides N."/>
            <person name="Mikhailova N."/>
            <person name="Sorokin D.Y."/>
            <person name="Muyzer G."/>
            <person name="Woyke T."/>
        </authorList>
    </citation>
    <scope>NUCLEOTIDE SEQUENCE [LARGE SCALE GENOMIC DNA]</scope>
    <source>
        <strain evidence="5">DSM 19089 / UNIQEM U267 / AHT2</strain>
    </source>
</reference>
<dbReference type="AlphaFoldDB" id="D6Z6N0"/>
<gene>
    <name evidence="4" type="ordered locus">DaAHT2_0278</name>
</gene>
<proteinExistence type="inferred from homology"/>
<dbReference type="InParanoid" id="D6Z6N0"/>
<dbReference type="HOGENOM" id="CLU_063749_4_0_7"/>
<dbReference type="InterPro" id="IPR041802">
    <property type="entry name" value="MPP_YfcE"/>
</dbReference>
<dbReference type="PANTHER" id="PTHR43165:SF1">
    <property type="entry name" value="PHOSPHODIESTERASE MJ0936"/>
    <property type="match status" value="1"/>
</dbReference>
<keyword evidence="2" id="KW-0479">Metal-binding</keyword>
<dbReference type="InterPro" id="IPR053193">
    <property type="entry name" value="MetalloPDE_YfcE-like"/>
</dbReference>
<dbReference type="InterPro" id="IPR000979">
    <property type="entry name" value="Phosphodiesterase_MJ0936/Vps29"/>
</dbReference>
<organism evidence="4 5">
    <name type="scientific">Desulfurivibrio alkaliphilus (strain DSM 19089 / UNIQEM U267 / AHT2)</name>
    <dbReference type="NCBI Taxonomy" id="589865"/>
    <lineage>
        <taxon>Bacteria</taxon>
        <taxon>Pseudomonadati</taxon>
        <taxon>Thermodesulfobacteriota</taxon>
        <taxon>Desulfobulbia</taxon>
        <taxon>Desulfobulbales</taxon>
        <taxon>Desulfobulbaceae</taxon>
        <taxon>Desulfurivibrio</taxon>
    </lineage>
</organism>
<dbReference type="NCBIfam" id="TIGR00040">
    <property type="entry name" value="yfcE"/>
    <property type="match status" value="1"/>
</dbReference>
<dbReference type="EC" id="3.1.4.-" evidence="2"/>
<dbReference type="Pfam" id="PF12850">
    <property type="entry name" value="Metallophos_2"/>
    <property type="match status" value="1"/>
</dbReference>
<evidence type="ECO:0000256" key="2">
    <source>
        <dbReference type="RuleBase" id="RU362039"/>
    </source>
</evidence>
<name>D6Z6N0_DESAT</name>
<accession>D6Z6N0</accession>
<dbReference type="GO" id="GO:0016787">
    <property type="term" value="F:hydrolase activity"/>
    <property type="evidence" value="ECO:0007669"/>
    <property type="project" value="UniProtKB-UniRule"/>
</dbReference>
<evidence type="ECO:0000259" key="3">
    <source>
        <dbReference type="Pfam" id="PF12850"/>
    </source>
</evidence>
<protein>
    <recommendedName>
        <fullName evidence="2">Phosphoesterase</fullName>
        <ecNumber evidence="2">3.1.4.-</ecNumber>
    </recommendedName>
</protein>
<dbReference type="InterPro" id="IPR024654">
    <property type="entry name" value="Calcineurin-like_PHP_lpxH"/>
</dbReference>
<dbReference type="OrthoDB" id="9785951at2"/>
<feature type="domain" description="Calcineurin-like phosphoesterase" evidence="3">
    <location>
        <begin position="1"/>
        <end position="153"/>
    </location>
</feature>
<evidence type="ECO:0000313" key="4">
    <source>
        <dbReference type="EMBL" id="ADH84989.1"/>
    </source>
</evidence>
<dbReference type="CDD" id="cd00841">
    <property type="entry name" value="MPP_YfcE"/>
    <property type="match status" value="1"/>
</dbReference>
<dbReference type="InterPro" id="IPR029052">
    <property type="entry name" value="Metallo-depent_PP-like"/>
</dbReference>
<evidence type="ECO:0000313" key="5">
    <source>
        <dbReference type="Proteomes" id="UP000001508"/>
    </source>
</evidence>
<comment type="cofactor">
    <cofactor evidence="2">
        <name>a divalent metal cation</name>
        <dbReference type="ChEBI" id="CHEBI:60240"/>
    </cofactor>
</comment>
<sequence length="174" mass="18828">MRIAVISDTHDHIANLRAAVTYCNSYQVGLIIHCGDLVSPFMLSELAAFGGAVHLVYGNNPGDKHLISQFCGTRFPGLTHHGDFGALEAAGLKFAFTHYPQLARGMAAQGNFDVVCCGHNHRYQVEKIGETLLINPGELLGKDDQPGFAVLDALSRQVERVEIGDRRQAGVDGK</sequence>
<dbReference type="GO" id="GO:0046872">
    <property type="term" value="F:metal ion binding"/>
    <property type="evidence" value="ECO:0007669"/>
    <property type="project" value="UniProtKB-KW"/>
</dbReference>
<dbReference type="eggNOG" id="COG0622">
    <property type="taxonomic scope" value="Bacteria"/>
</dbReference>
<dbReference type="Gene3D" id="3.60.21.10">
    <property type="match status" value="1"/>
</dbReference>
<dbReference type="SUPFAM" id="SSF56300">
    <property type="entry name" value="Metallo-dependent phosphatases"/>
    <property type="match status" value="1"/>
</dbReference>